<evidence type="ECO:0000256" key="1">
    <source>
        <dbReference type="ARBA" id="ARBA00004123"/>
    </source>
</evidence>
<dbReference type="PANTHER" id="PTHR21654:SF107">
    <property type="entry name" value="TRIHELIX TRANSCRIPTION FACTOR PTL-LIKE"/>
    <property type="match status" value="1"/>
</dbReference>
<dbReference type="GO" id="GO:0004672">
    <property type="term" value="F:protein kinase activity"/>
    <property type="evidence" value="ECO:0007669"/>
    <property type="project" value="InterPro"/>
</dbReference>
<keyword evidence="6" id="KW-0539">Nucleus</keyword>
<keyword evidence="4" id="KW-0238">DNA-binding</keyword>
<evidence type="ECO:0000256" key="2">
    <source>
        <dbReference type="ARBA" id="ARBA00022737"/>
    </source>
</evidence>
<keyword evidence="5" id="KW-0804">Transcription</keyword>
<dbReference type="Proteomes" id="UP000243459">
    <property type="component" value="Chromosome 4"/>
</dbReference>
<keyword evidence="3" id="KW-0805">Transcription regulation</keyword>
<evidence type="ECO:0000256" key="3">
    <source>
        <dbReference type="ARBA" id="ARBA00023015"/>
    </source>
</evidence>
<dbReference type="InterPro" id="IPR044822">
    <property type="entry name" value="Myb_DNA-bind_4"/>
</dbReference>
<name>A0A5P1F393_ASPOF</name>
<dbReference type="InterPro" id="IPR000719">
    <property type="entry name" value="Prot_kinase_dom"/>
</dbReference>
<comment type="subcellular location">
    <subcellularLocation>
        <location evidence="1">Nucleus</location>
    </subcellularLocation>
</comment>
<dbReference type="GO" id="GO:0003677">
    <property type="term" value="F:DNA binding"/>
    <property type="evidence" value="ECO:0007669"/>
    <property type="project" value="UniProtKB-KW"/>
</dbReference>
<dbReference type="GO" id="GO:0005524">
    <property type="term" value="F:ATP binding"/>
    <property type="evidence" value="ECO:0007669"/>
    <property type="project" value="InterPro"/>
</dbReference>
<dbReference type="CDD" id="cd12203">
    <property type="entry name" value="GT1"/>
    <property type="match status" value="1"/>
</dbReference>
<dbReference type="Pfam" id="PF00069">
    <property type="entry name" value="Pkinase"/>
    <property type="match status" value="1"/>
</dbReference>
<evidence type="ECO:0000259" key="9">
    <source>
        <dbReference type="PROSITE" id="PS50090"/>
    </source>
</evidence>
<evidence type="ECO:0000256" key="5">
    <source>
        <dbReference type="ARBA" id="ARBA00023163"/>
    </source>
</evidence>
<dbReference type="InterPro" id="IPR001005">
    <property type="entry name" value="SANT/Myb"/>
</dbReference>
<keyword evidence="11" id="KW-1185">Reference proteome</keyword>
<evidence type="ECO:0000259" key="8">
    <source>
        <dbReference type="PROSITE" id="PS50011"/>
    </source>
</evidence>
<evidence type="ECO:0000256" key="6">
    <source>
        <dbReference type="ARBA" id="ARBA00023242"/>
    </source>
</evidence>
<proteinExistence type="predicted"/>
<dbReference type="PROSITE" id="PS50090">
    <property type="entry name" value="MYB_LIKE"/>
    <property type="match status" value="1"/>
</dbReference>
<dbReference type="GO" id="GO:0005634">
    <property type="term" value="C:nucleus"/>
    <property type="evidence" value="ECO:0007669"/>
    <property type="project" value="UniProtKB-SubCell"/>
</dbReference>
<feature type="region of interest" description="Disordered" evidence="7">
    <location>
        <begin position="287"/>
        <end position="315"/>
    </location>
</feature>
<dbReference type="AlphaFoldDB" id="A0A5P1F393"/>
<dbReference type="EMBL" id="CM007384">
    <property type="protein sequence ID" value="ONK71269.1"/>
    <property type="molecule type" value="Genomic_DNA"/>
</dbReference>
<dbReference type="PROSITE" id="PS00108">
    <property type="entry name" value="PROTEIN_KINASE_ST"/>
    <property type="match status" value="1"/>
</dbReference>
<dbReference type="GO" id="GO:0006355">
    <property type="term" value="P:regulation of DNA-templated transcription"/>
    <property type="evidence" value="ECO:0007669"/>
    <property type="project" value="UniProtKB-ARBA"/>
</dbReference>
<sequence>MSRASSHDHEFNAKIQTLSRIRHRHIVRLLGFCSNHETNLLVYEYMPNGSLGELLHGKKGGFLHWDARYKIAVEAAKGLCYLYHDCSPLILHRDVKSNNILLDSNLEAHVADFGLAKFLQDSETSECMSAIAGSYGYIALVRRWSIVFKLQEQWNARRKLKMLGSGANNAVDNNGGENCSNGNEYSQGRWPRQETLTLLEIRTRLHHKFQHPAAQKAPLWDEVSRIMAEEHGYQRSGKKCKEKLDNLYKYYKKTKASNQSNNHGKHYRFFKQLEALCGENNTANSLHITNKIPPSQPIQSLDSSTSSEEEEDEQIKRDEINAWSLKIKELVEKQMRRLMEAQESWMDKMVNSIERMEEERASRDEQWQKQKLERYEQEERSWAFERAWIEARDAALISALERFGCKCCDLKREESKKTRDDNEDDVVSSRIAGVWADNDEIRDLIRELKDISD</sequence>
<gene>
    <name evidence="10" type="ORF">A4U43_C04F6740</name>
</gene>
<evidence type="ECO:0000256" key="7">
    <source>
        <dbReference type="SAM" id="MobiDB-lite"/>
    </source>
</evidence>
<evidence type="ECO:0000313" key="10">
    <source>
        <dbReference type="EMBL" id="ONK71269.1"/>
    </source>
</evidence>
<organism evidence="10 11">
    <name type="scientific">Asparagus officinalis</name>
    <name type="common">Garden asparagus</name>
    <dbReference type="NCBI Taxonomy" id="4686"/>
    <lineage>
        <taxon>Eukaryota</taxon>
        <taxon>Viridiplantae</taxon>
        <taxon>Streptophyta</taxon>
        <taxon>Embryophyta</taxon>
        <taxon>Tracheophyta</taxon>
        <taxon>Spermatophyta</taxon>
        <taxon>Magnoliopsida</taxon>
        <taxon>Liliopsida</taxon>
        <taxon>Asparagales</taxon>
        <taxon>Asparagaceae</taxon>
        <taxon>Asparagoideae</taxon>
        <taxon>Asparagus</taxon>
    </lineage>
</organism>
<feature type="domain" description="Myb-like" evidence="9">
    <location>
        <begin position="182"/>
        <end position="248"/>
    </location>
</feature>
<dbReference type="FunFam" id="1.10.10.60:FF:000061">
    <property type="entry name" value="Trihelix transcription factor GT-2"/>
    <property type="match status" value="1"/>
</dbReference>
<dbReference type="Gene3D" id="1.10.10.60">
    <property type="entry name" value="Homeodomain-like"/>
    <property type="match status" value="1"/>
</dbReference>
<evidence type="ECO:0000256" key="4">
    <source>
        <dbReference type="ARBA" id="ARBA00023125"/>
    </source>
</evidence>
<dbReference type="Pfam" id="PF13837">
    <property type="entry name" value="Myb_DNA-bind_4"/>
    <property type="match status" value="1"/>
</dbReference>
<evidence type="ECO:0008006" key="12">
    <source>
        <dbReference type="Google" id="ProtNLM"/>
    </source>
</evidence>
<dbReference type="PANTHER" id="PTHR21654">
    <property type="entry name" value="FI21293P1"/>
    <property type="match status" value="1"/>
</dbReference>
<dbReference type="SUPFAM" id="SSF56112">
    <property type="entry name" value="Protein kinase-like (PK-like)"/>
    <property type="match status" value="1"/>
</dbReference>
<dbReference type="PROSITE" id="PS50011">
    <property type="entry name" value="PROTEIN_KINASE_DOM"/>
    <property type="match status" value="1"/>
</dbReference>
<evidence type="ECO:0000313" key="11">
    <source>
        <dbReference type="Proteomes" id="UP000243459"/>
    </source>
</evidence>
<feature type="domain" description="Protein kinase" evidence="8">
    <location>
        <begin position="1"/>
        <end position="270"/>
    </location>
</feature>
<keyword evidence="2" id="KW-0677">Repeat</keyword>
<reference evidence="11" key="1">
    <citation type="journal article" date="2017" name="Nat. Commun.">
        <title>The asparagus genome sheds light on the origin and evolution of a young Y chromosome.</title>
        <authorList>
            <person name="Harkess A."/>
            <person name="Zhou J."/>
            <person name="Xu C."/>
            <person name="Bowers J.E."/>
            <person name="Van der Hulst R."/>
            <person name="Ayyampalayam S."/>
            <person name="Mercati F."/>
            <person name="Riccardi P."/>
            <person name="McKain M.R."/>
            <person name="Kakrana A."/>
            <person name="Tang H."/>
            <person name="Ray J."/>
            <person name="Groenendijk J."/>
            <person name="Arikit S."/>
            <person name="Mathioni S.M."/>
            <person name="Nakano M."/>
            <person name="Shan H."/>
            <person name="Telgmann-Rauber A."/>
            <person name="Kanno A."/>
            <person name="Yue Z."/>
            <person name="Chen H."/>
            <person name="Li W."/>
            <person name="Chen Y."/>
            <person name="Xu X."/>
            <person name="Zhang Y."/>
            <person name="Luo S."/>
            <person name="Chen H."/>
            <person name="Gao J."/>
            <person name="Mao Z."/>
            <person name="Pires J.C."/>
            <person name="Luo M."/>
            <person name="Kudrna D."/>
            <person name="Wing R.A."/>
            <person name="Meyers B.C."/>
            <person name="Yi K."/>
            <person name="Kong H."/>
            <person name="Lavrijsen P."/>
            <person name="Sunseri F."/>
            <person name="Falavigna A."/>
            <person name="Ye Y."/>
            <person name="Leebens-Mack J.H."/>
            <person name="Chen G."/>
        </authorList>
    </citation>
    <scope>NUCLEOTIDE SEQUENCE [LARGE SCALE GENOMIC DNA]</scope>
    <source>
        <strain evidence="11">cv. DH0086</strain>
    </source>
</reference>
<protein>
    <recommendedName>
        <fullName evidence="12">Protein kinase domain-containing protein</fullName>
    </recommendedName>
</protein>
<dbReference type="Gene3D" id="1.10.510.10">
    <property type="entry name" value="Transferase(Phosphotransferase) domain 1"/>
    <property type="match status" value="1"/>
</dbReference>
<dbReference type="InterPro" id="IPR011009">
    <property type="entry name" value="Kinase-like_dom_sf"/>
</dbReference>
<accession>A0A5P1F393</accession>
<dbReference type="InterPro" id="IPR008271">
    <property type="entry name" value="Ser/Thr_kinase_AS"/>
</dbReference>
<dbReference type="Gramene" id="ONK71269">
    <property type="protein sequence ID" value="ONK71269"/>
    <property type="gene ID" value="A4U43_C04F6740"/>
</dbReference>
<dbReference type="SMART" id="SM00220">
    <property type="entry name" value="S_TKc"/>
    <property type="match status" value="1"/>
</dbReference>